<evidence type="ECO:0000313" key="10">
    <source>
        <dbReference type="EMBL" id="MFB9756496.1"/>
    </source>
</evidence>
<dbReference type="RefSeq" id="WP_344916447.1">
    <property type="nucleotide sequence ID" value="NZ_BAAAYO010000020.1"/>
</dbReference>
<proteinExistence type="inferred from homology"/>
<feature type="domain" description="Flagellar basal-body/hook protein C-terminal" evidence="8">
    <location>
        <begin position="482"/>
        <end position="521"/>
    </location>
</feature>
<comment type="similarity">
    <text evidence="3 7">Belongs to the flagella basal body rod proteins family.</text>
</comment>
<keyword evidence="10" id="KW-0282">Flagellum</keyword>
<reference evidence="10 11" key="1">
    <citation type="submission" date="2024-09" db="EMBL/GenBank/DDBJ databases">
        <authorList>
            <person name="Sun Q."/>
            <person name="Mori K."/>
        </authorList>
    </citation>
    <scope>NUCLEOTIDE SEQUENCE [LARGE SCALE GENOMIC DNA]</scope>
    <source>
        <strain evidence="10 11">JCM 12520</strain>
    </source>
</reference>
<dbReference type="InterPro" id="IPR053927">
    <property type="entry name" value="FlgK_helical"/>
</dbReference>
<evidence type="ECO:0000256" key="3">
    <source>
        <dbReference type="ARBA" id="ARBA00009677"/>
    </source>
</evidence>
<feature type="domain" description="Flagellar hook-associated protein FlgK helical" evidence="9">
    <location>
        <begin position="102"/>
        <end position="297"/>
    </location>
</feature>
<name>A0ABV5W7F2_9BACL</name>
<comment type="caution">
    <text evidence="10">The sequence shown here is derived from an EMBL/GenBank/DDBJ whole genome shotgun (WGS) entry which is preliminary data.</text>
</comment>
<keyword evidence="11" id="KW-1185">Reference proteome</keyword>
<dbReference type="EMBL" id="JBHMAG010000024">
    <property type="protein sequence ID" value="MFB9756496.1"/>
    <property type="molecule type" value="Genomic_DNA"/>
</dbReference>
<protein>
    <recommendedName>
        <fullName evidence="4 7">Flagellar hook-associated protein 1</fullName>
        <shortName evidence="7">HAP1</shortName>
    </recommendedName>
</protein>
<dbReference type="Pfam" id="PF22638">
    <property type="entry name" value="FlgK_D1"/>
    <property type="match status" value="1"/>
</dbReference>
<evidence type="ECO:0000259" key="9">
    <source>
        <dbReference type="Pfam" id="PF22638"/>
    </source>
</evidence>
<dbReference type="PANTHER" id="PTHR30033:SF1">
    <property type="entry name" value="FLAGELLAR HOOK-ASSOCIATED PROTEIN 1"/>
    <property type="match status" value="1"/>
</dbReference>
<sequence length="528" mass="57825">MRSTFGGIEISKRSLFSHQAALTTTGHNVANVNTTGYSRQVVKLVAARPLEAVGMMRSNIPGQSGQGVEFTSITRVREQFLDKQYYDENKSLGEWSIRNDTLEKVEAIINEPTDTGIRQVIENFWNSWQELSKQPDNLTARSVVKESAIALTDAFNHTAKQLNDLSSDLTDNINVKVTEINTTVQQIARLNEEIYRIEGLGNDANDLRDQRDVLADTLSKVININITETETGYNVRMGNMALVNGRDVATQFTAQTLEDAYRNKELASGEVYGMILSRDEIVAGYRNELNSMIRTMVSGETEITIPAGAVIPAGVTLGNKTYNGTIQQRTLTEPLKAMVKGFNGLHSLGYALSDGEAKQGGTFFQTNNGSTDVTAENITVNPNIVNNVSNIASSMRTYLDATDNKVKVVKGNNDLALLAAGLRSSKFDFLPSSTGTLPLNGGTLDEFFRAVVGQLGVQSQESNRQATNQKILVEQVDSRRQSVSGVSMDEEMSNMIKFQHAYNAAARALTVQDEILDKVINGMGIVGR</sequence>
<evidence type="ECO:0000313" key="11">
    <source>
        <dbReference type="Proteomes" id="UP001589619"/>
    </source>
</evidence>
<evidence type="ECO:0000256" key="2">
    <source>
        <dbReference type="ARBA" id="ARBA00004613"/>
    </source>
</evidence>
<keyword evidence="10" id="KW-0969">Cilium</keyword>
<dbReference type="PRINTS" id="PR01005">
    <property type="entry name" value="FLGHOOKAP1"/>
</dbReference>
<evidence type="ECO:0000256" key="7">
    <source>
        <dbReference type="RuleBase" id="RU362065"/>
    </source>
</evidence>
<comment type="subcellular location">
    <subcellularLocation>
        <location evidence="1 7">Bacterial flagellum</location>
    </subcellularLocation>
    <subcellularLocation>
        <location evidence="2 7">Secreted</location>
    </subcellularLocation>
</comment>
<keyword evidence="5 7" id="KW-0964">Secreted</keyword>
<organism evidence="10 11">
    <name type="scientific">Paenibacillus hodogayensis</name>
    <dbReference type="NCBI Taxonomy" id="279208"/>
    <lineage>
        <taxon>Bacteria</taxon>
        <taxon>Bacillati</taxon>
        <taxon>Bacillota</taxon>
        <taxon>Bacilli</taxon>
        <taxon>Bacillales</taxon>
        <taxon>Paenibacillaceae</taxon>
        <taxon>Paenibacillus</taxon>
    </lineage>
</organism>
<evidence type="ECO:0000256" key="5">
    <source>
        <dbReference type="ARBA" id="ARBA00022525"/>
    </source>
</evidence>
<evidence type="ECO:0000259" key="8">
    <source>
        <dbReference type="Pfam" id="PF06429"/>
    </source>
</evidence>
<accession>A0ABV5W7F2</accession>
<dbReference type="Pfam" id="PF06429">
    <property type="entry name" value="Flg_bbr_C"/>
    <property type="match status" value="1"/>
</dbReference>
<evidence type="ECO:0000256" key="1">
    <source>
        <dbReference type="ARBA" id="ARBA00004365"/>
    </source>
</evidence>
<keyword evidence="10" id="KW-0966">Cell projection</keyword>
<dbReference type="PANTHER" id="PTHR30033">
    <property type="entry name" value="FLAGELLAR HOOK-ASSOCIATED PROTEIN 1"/>
    <property type="match status" value="1"/>
</dbReference>
<dbReference type="InterPro" id="IPR002371">
    <property type="entry name" value="FlgK"/>
</dbReference>
<dbReference type="InterPro" id="IPR010930">
    <property type="entry name" value="Flg_bb/hook_C_dom"/>
</dbReference>
<keyword evidence="6 7" id="KW-0975">Bacterial flagellum</keyword>
<dbReference type="NCBIfam" id="TIGR02492">
    <property type="entry name" value="flgK_ends"/>
    <property type="match status" value="1"/>
</dbReference>
<gene>
    <name evidence="7 10" type="primary">flgK</name>
    <name evidence="10" type="ORF">ACFFNY_33385</name>
</gene>
<evidence type="ECO:0000256" key="4">
    <source>
        <dbReference type="ARBA" id="ARBA00016244"/>
    </source>
</evidence>
<evidence type="ECO:0000256" key="6">
    <source>
        <dbReference type="ARBA" id="ARBA00023143"/>
    </source>
</evidence>
<dbReference type="Proteomes" id="UP001589619">
    <property type="component" value="Unassembled WGS sequence"/>
</dbReference>
<dbReference type="SUPFAM" id="SSF64518">
    <property type="entry name" value="Phase 1 flagellin"/>
    <property type="match status" value="1"/>
</dbReference>